<dbReference type="Proteomes" id="UP000663834">
    <property type="component" value="Unassembled WGS sequence"/>
</dbReference>
<dbReference type="SUPFAM" id="SSF50978">
    <property type="entry name" value="WD40 repeat-like"/>
    <property type="match status" value="1"/>
</dbReference>
<dbReference type="AlphaFoldDB" id="A0A816DXM1"/>
<dbReference type="EMBL" id="CAJNOW010015092">
    <property type="protein sequence ID" value="CAF1638690.1"/>
    <property type="molecule type" value="Genomic_DNA"/>
</dbReference>
<protein>
    <submittedName>
        <fullName evidence="1">Uncharacterized protein</fullName>
    </submittedName>
</protein>
<reference evidence="1" key="1">
    <citation type="submission" date="2021-02" db="EMBL/GenBank/DDBJ databases">
        <authorList>
            <person name="Nowell W R."/>
        </authorList>
    </citation>
    <scope>NUCLEOTIDE SEQUENCE</scope>
</reference>
<dbReference type="OrthoDB" id="10048527at2759"/>
<evidence type="ECO:0000313" key="2">
    <source>
        <dbReference type="EMBL" id="CAF2140485.1"/>
    </source>
</evidence>
<dbReference type="Proteomes" id="UP000663824">
    <property type="component" value="Unassembled WGS sequence"/>
</dbReference>
<sequence>MNSGQDEMLFLCTVSECNSESCALCRCCEENYCLQYLIEQPGSRKRVLNCLNDEINKLDQQIKILNIQPIIESYRRKHELNDQDFKSLRSIINDVRIEIDYVKEIYDQVHIDPLPIDDNLISTNKPNSVKLNPSSLSIIDIAINHPQGSYGASAGNEKFLLLHVTRNLILMDQRMNTIQQIEWPYGAISSICWSSTKKRFAVIGKSNIYLVDDQNMSIESLRMIEKRK</sequence>
<name>A0A816DXM1_9BILA</name>
<gene>
    <name evidence="1" type="ORF">KQP761_LOCUS27632</name>
    <name evidence="2" type="ORF">MBJ925_LOCUS29412</name>
</gene>
<evidence type="ECO:0000313" key="3">
    <source>
        <dbReference type="Proteomes" id="UP000663834"/>
    </source>
</evidence>
<accession>A0A816DXM1</accession>
<evidence type="ECO:0000313" key="1">
    <source>
        <dbReference type="EMBL" id="CAF1638690.1"/>
    </source>
</evidence>
<proteinExistence type="predicted"/>
<dbReference type="InterPro" id="IPR036322">
    <property type="entry name" value="WD40_repeat_dom_sf"/>
</dbReference>
<dbReference type="EMBL" id="CAJNRE010015736">
    <property type="protein sequence ID" value="CAF2140485.1"/>
    <property type="molecule type" value="Genomic_DNA"/>
</dbReference>
<comment type="caution">
    <text evidence="1">The sequence shown here is derived from an EMBL/GenBank/DDBJ whole genome shotgun (WGS) entry which is preliminary data.</text>
</comment>
<organism evidence="1 3">
    <name type="scientific">Rotaria magnacalcarata</name>
    <dbReference type="NCBI Taxonomy" id="392030"/>
    <lineage>
        <taxon>Eukaryota</taxon>
        <taxon>Metazoa</taxon>
        <taxon>Spiralia</taxon>
        <taxon>Gnathifera</taxon>
        <taxon>Rotifera</taxon>
        <taxon>Eurotatoria</taxon>
        <taxon>Bdelloidea</taxon>
        <taxon>Philodinida</taxon>
        <taxon>Philodinidae</taxon>
        <taxon>Rotaria</taxon>
    </lineage>
</organism>